<dbReference type="AlphaFoldDB" id="A0AAU9JTP1"/>
<comment type="caution">
    <text evidence="2">The sequence shown here is derived from an EMBL/GenBank/DDBJ whole genome shotgun (WGS) entry which is preliminary data.</text>
</comment>
<name>A0AAU9JTP1_9CILI</name>
<evidence type="ECO:0000313" key="2">
    <source>
        <dbReference type="EMBL" id="CAG9329343.1"/>
    </source>
</evidence>
<keyword evidence="3" id="KW-1185">Reference proteome</keyword>
<protein>
    <submittedName>
        <fullName evidence="2">Uncharacterized protein</fullName>
    </submittedName>
</protein>
<accession>A0AAU9JTP1</accession>
<proteinExistence type="predicted"/>
<sequence length="234" mass="26874">MDRETLIEEAPIYMSQDEVKRMIGSFQSALAIFTQELEHLQAESDELNNKIQFEATREVILTEENEKMNIKYQQVKTDIDSCNDQINIVETALNRGKDLAENAGKAEEYKRQANQLLEKVIESLGSKEEIDEFLMNLERDIWSMSSENNKLKEVNQRLMSDIGVAIGDEKISHRCKNCKKMFIAKQNRIGECFYHPGKLKYYSCKGCGEDAYYSCCSRCIKCSPGCRNGQHIAI</sequence>
<dbReference type="Proteomes" id="UP001162131">
    <property type="component" value="Unassembled WGS sequence"/>
</dbReference>
<feature type="coiled-coil region" evidence="1">
    <location>
        <begin position="99"/>
        <end position="154"/>
    </location>
</feature>
<feature type="coiled-coil region" evidence="1">
    <location>
        <begin position="30"/>
        <end position="57"/>
    </location>
</feature>
<dbReference type="EMBL" id="CAJZBQ010000047">
    <property type="protein sequence ID" value="CAG9329343.1"/>
    <property type="molecule type" value="Genomic_DNA"/>
</dbReference>
<evidence type="ECO:0000313" key="3">
    <source>
        <dbReference type="Proteomes" id="UP001162131"/>
    </source>
</evidence>
<organism evidence="2 3">
    <name type="scientific">Blepharisma stoltei</name>
    <dbReference type="NCBI Taxonomy" id="1481888"/>
    <lineage>
        <taxon>Eukaryota</taxon>
        <taxon>Sar</taxon>
        <taxon>Alveolata</taxon>
        <taxon>Ciliophora</taxon>
        <taxon>Postciliodesmatophora</taxon>
        <taxon>Heterotrichea</taxon>
        <taxon>Heterotrichida</taxon>
        <taxon>Blepharismidae</taxon>
        <taxon>Blepharisma</taxon>
    </lineage>
</organism>
<keyword evidence="1" id="KW-0175">Coiled coil</keyword>
<gene>
    <name evidence="2" type="ORF">BSTOLATCC_MIC48167</name>
</gene>
<evidence type="ECO:0000256" key="1">
    <source>
        <dbReference type="SAM" id="Coils"/>
    </source>
</evidence>
<reference evidence="2" key="1">
    <citation type="submission" date="2021-09" db="EMBL/GenBank/DDBJ databases">
        <authorList>
            <consortium name="AG Swart"/>
            <person name="Singh M."/>
            <person name="Singh A."/>
            <person name="Seah K."/>
            <person name="Emmerich C."/>
        </authorList>
    </citation>
    <scope>NUCLEOTIDE SEQUENCE</scope>
    <source>
        <strain evidence="2">ATCC30299</strain>
    </source>
</reference>